<gene>
    <name evidence="2" type="ORF">Cantr_06026</name>
</gene>
<proteinExistence type="predicted"/>
<feature type="compositionally biased region" description="Low complexity" evidence="1">
    <location>
        <begin position="189"/>
        <end position="198"/>
    </location>
</feature>
<evidence type="ECO:0000313" key="3">
    <source>
        <dbReference type="Proteomes" id="UP000253472"/>
    </source>
</evidence>
<accession>A0A367XWK9</accession>
<dbReference type="Proteomes" id="UP000253472">
    <property type="component" value="Unassembled WGS sequence"/>
</dbReference>
<comment type="caution">
    <text evidence="2">The sequence shown here is derived from an EMBL/GenBank/DDBJ whole genome shotgun (WGS) entry which is preliminary data.</text>
</comment>
<dbReference type="OrthoDB" id="4026587at2759"/>
<evidence type="ECO:0000313" key="2">
    <source>
        <dbReference type="EMBL" id="RCK57993.1"/>
    </source>
</evidence>
<feature type="non-terminal residue" evidence="2">
    <location>
        <position position="527"/>
    </location>
</feature>
<dbReference type="STRING" id="5486.A0A367XWK9"/>
<feature type="compositionally biased region" description="Acidic residues" evidence="1">
    <location>
        <begin position="218"/>
        <end position="237"/>
    </location>
</feature>
<sequence length="527" mass="57867">KHNKIGIRKLSGSYSVWLKSSWDKFWVWLNRVCCSKQAGASAFGSSGFGSSGFGRSGFGSSDIGKSSFGQSGFGKSATSGASGFAKFANAKTSIFGDDKKLESPSASTPQKESPFGKLVKNEESPFGSLGKTGESPFGKLDTARRAPFGKPGKADESPFAGFGKKEGALEAQNKPVLETAIEAPPVPSPSKFTPSPFTERAKAALGESPFKALSKETPEEEEFEEQTGEESEEDSEGSESFVEVSVGASPVLPASTSEEGRLEDLSLSDQAQSTKREIEVTEELQQMKLESKPAEFLVYAGFTKPSERPSSNEIINQTISIIETTEGNLQIAGENGKLLSQFIDDQEDNMVSLESLELAQARVPLVERTQELKATLLQLNSLTADIQKSYGEKIKVDKLYSQLALIAENKVENTPVLKGRPLDIKDDFMRTQLRKKVAQVNSDMQKLLTMLMPWKAKNSMNPHTIDNIERIVFQINEQILDRTEDVDKLVSQLDKLEIYHKKDVKVTSNSSKLKLRKKLKQTKSIMY</sequence>
<name>A0A367XWK9_9ASCO</name>
<reference evidence="2 3" key="1">
    <citation type="submission" date="2018-06" db="EMBL/GenBank/DDBJ databases">
        <title>Whole genome sequencing of Candida tropicalis (genome annotated by CSBL at Korea University).</title>
        <authorList>
            <person name="Ahn J."/>
        </authorList>
    </citation>
    <scope>NUCLEOTIDE SEQUENCE [LARGE SCALE GENOMIC DNA]</scope>
    <source>
        <strain evidence="2 3">ATCC 20962</strain>
    </source>
</reference>
<dbReference type="EMBL" id="QLNQ01000028">
    <property type="protein sequence ID" value="RCK57993.1"/>
    <property type="molecule type" value="Genomic_DNA"/>
</dbReference>
<evidence type="ECO:0000256" key="1">
    <source>
        <dbReference type="SAM" id="MobiDB-lite"/>
    </source>
</evidence>
<organism evidence="2 3">
    <name type="scientific">Candida viswanathii</name>
    <dbReference type="NCBI Taxonomy" id="5486"/>
    <lineage>
        <taxon>Eukaryota</taxon>
        <taxon>Fungi</taxon>
        <taxon>Dikarya</taxon>
        <taxon>Ascomycota</taxon>
        <taxon>Saccharomycotina</taxon>
        <taxon>Pichiomycetes</taxon>
        <taxon>Debaryomycetaceae</taxon>
        <taxon>Candida/Lodderomyces clade</taxon>
        <taxon>Candida</taxon>
    </lineage>
</organism>
<protein>
    <submittedName>
        <fullName evidence="2">Uncharacterized protein</fullName>
    </submittedName>
</protein>
<feature type="non-terminal residue" evidence="2">
    <location>
        <position position="1"/>
    </location>
</feature>
<keyword evidence="3" id="KW-1185">Reference proteome</keyword>
<dbReference type="AlphaFoldDB" id="A0A367XWK9"/>
<feature type="region of interest" description="Disordered" evidence="1">
    <location>
        <begin position="98"/>
        <end position="276"/>
    </location>
</feature>